<organism evidence="5 6">
    <name type="scientific">Octopus vulgaris</name>
    <name type="common">Common octopus</name>
    <dbReference type="NCBI Taxonomy" id="6645"/>
    <lineage>
        <taxon>Eukaryota</taxon>
        <taxon>Metazoa</taxon>
        <taxon>Spiralia</taxon>
        <taxon>Lophotrochozoa</taxon>
        <taxon>Mollusca</taxon>
        <taxon>Cephalopoda</taxon>
        <taxon>Coleoidea</taxon>
        <taxon>Octopodiformes</taxon>
        <taxon>Octopoda</taxon>
        <taxon>Incirrata</taxon>
        <taxon>Octopodidae</taxon>
        <taxon>Octopus</taxon>
    </lineage>
</organism>
<keyword evidence="3" id="KW-0378">Hydrolase</keyword>
<dbReference type="GO" id="GO:0005634">
    <property type="term" value="C:nucleus"/>
    <property type="evidence" value="ECO:0007669"/>
    <property type="project" value="TreeGrafter"/>
</dbReference>
<dbReference type="SUPFAM" id="SSF56219">
    <property type="entry name" value="DNase I-like"/>
    <property type="match status" value="1"/>
</dbReference>
<dbReference type="Pfam" id="PF03372">
    <property type="entry name" value="Exo_endo_phos"/>
    <property type="match status" value="1"/>
</dbReference>
<dbReference type="SUPFAM" id="SSF56672">
    <property type="entry name" value="DNA/RNA polymerases"/>
    <property type="match status" value="1"/>
</dbReference>
<dbReference type="CDD" id="cd10282">
    <property type="entry name" value="DNase1"/>
    <property type="match status" value="1"/>
</dbReference>
<dbReference type="Pfam" id="PF00078">
    <property type="entry name" value="RVT_1"/>
    <property type="match status" value="1"/>
</dbReference>
<dbReference type="GO" id="GO:0004530">
    <property type="term" value="F:deoxyribonuclease I activity"/>
    <property type="evidence" value="ECO:0007669"/>
    <property type="project" value="TreeGrafter"/>
</dbReference>
<evidence type="ECO:0000256" key="1">
    <source>
        <dbReference type="ARBA" id="ARBA00007359"/>
    </source>
</evidence>
<dbReference type="PRINTS" id="PR00130">
    <property type="entry name" value="DNASEI"/>
</dbReference>
<dbReference type="PANTHER" id="PTHR11371:SF31">
    <property type="entry name" value="EXTRACELLULAR NUCLEASE"/>
    <property type="match status" value="1"/>
</dbReference>
<evidence type="ECO:0000256" key="3">
    <source>
        <dbReference type="ARBA" id="ARBA00022801"/>
    </source>
</evidence>
<dbReference type="AlphaFoldDB" id="A0AA36FCN8"/>
<sequence length="465" mass="52993">MCFIDYSKAFDSIDHDKLWKCLEEMGTPLHLVQLIRSLYQNQEATVRTPYGDTGWFEIGKGTWQGCILSPAAFNMYTEKVMRNAGLEDNSIGVKIGGRNINNLRYADDTTLLAESGKDLEDLVLLVKKESEKFGLYLNVKKTKIMSTAATTNISFKIDNEEIEVVDDFIFLGSKINRDAFLALLGLQQTVSSLKIGSFNIQAFGLKKLGNDTIMTVIKKIIKRYDIILLQEIRDSSQQLLPSLIAKLNYRSSIRYQFAVSEIVGRNVYKEQYAFLYRTNGKVKLLNNYTYNDGKEENKNDLFSREPFVAHFEVPCTKFKKFTLVGVHISPDEAVEEIKLLEKVHDSVSRKFRTSNVIIMGDMNADCGYFRESKWQEVPMRRSSAYTWPICDDVDTTVKGTHCAYDRFIVGGRDLRNSYVPGYAKAFRFDEAFRMKPEAAEAVSDHYPIEIVFENKCGKSPDSVVG</sequence>
<dbReference type="GO" id="GO:0006308">
    <property type="term" value="P:DNA catabolic process"/>
    <property type="evidence" value="ECO:0007669"/>
    <property type="project" value="InterPro"/>
</dbReference>
<comment type="similarity">
    <text evidence="1">Belongs to the DNase I family.</text>
</comment>
<dbReference type="SMART" id="SM00476">
    <property type="entry name" value="DNaseIc"/>
    <property type="match status" value="1"/>
</dbReference>
<dbReference type="PROSITE" id="PS50878">
    <property type="entry name" value="RT_POL"/>
    <property type="match status" value="1"/>
</dbReference>
<gene>
    <name evidence="5" type="ORF">OCTVUL_1B004329</name>
</gene>
<feature type="domain" description="Reverse transcriptase" evidence="4">
    <location>
        <begin position="1"/>
        <end position="175"/>
    </location>
</feature>
<evidence type="ECO:0000313" key="6">
    <source>
        <dbReference type="Proteomes" id="UP001162480"/>
    </source>
</evidence>
<proteinExistence type="inferred from homology"/>
<dbReference type="InterPro" id="IPR043502">
    <property type="entry name" value="DNA/RNA_pol_sf"/>
</dbReference>
<dbReference type="Gene3D" id="3.60.10.10">
    <property type="entry name" value="Endonuclease/exonuclease/phosphatase"/>
    <property type="match status" value="1"/>
</dbReference>
<dbReference type="InterPro" id="IPR036691">
    <property type="entry name" value="Endo/exonu/phosph_ase_sf"/>
</dbReference>
<dbReference type="InterPro" id="IPR005135">
    <property type="entry name" value="Endo/exonuclease/phosphatase"/>
</dbReference>
<name>A0AA36FCN8_OCTVU</name>
<keyword evidence="6" id="KW-1185">Reference proteome</keyword>
<dbReference type="Proteomes" id="UP001162480">
    <property type="component" value="Chromosome 15"/>
</dbReference>
<dbReference type="GO" id="GO:0003677">
    <property type="term" value="F:DNA binding"/>
    <property type="evidence" value="ECO:0007669"/>
    <property type="project" value="TreeGrafter"/>
</dbReference>
<accession>A0AA36FCN8</accession>
<dbReference type="PANTHER" id="PTHR11371">
    <property type="entry name" value="DEOXYRIBONUCLEASE"/>
    <property type="match status" value="1"/>
</dbReference>
<evidence type="ECO:0000256" key="2">
    <source>
        <dbReference type="ARBA" id="ARBA00022722"/>
    </source>
</evidence>
<reference evidence="5" key="1">
    <citation type="submission" date="2023-08" db="EMBL/GenBank/DDBJ databases">
        <authorList>
            <person name="Alioto T."/>
            <person name="Alioto T."/>
            <person name="Gomez Garrido J."/>
        </authorList>
    </citation>
    <scope>NUCLEOTIDE SEQUENCE</scope>
</reference>
<protein>
    <submittedName>
        <fullName evidence="5">Deoxyribonuclease-1-like isoform X2</fullName>
    </submittedName>
</protein>
<dbReference type="InterPro" id="IPR016202">
    <property type="entry name" value="DNase_I"/>
</dbReference>
<keyword evidence="2" id="KW-0540">Nuclease</keyword>
<evidence type="ECO:0000259" key="4">
    <source>
        <dbReference type="PROSITE" id="PS50878"/>
    </source>
</evidence>
<evidence type="ECO:0000313" key="5">
    <source>
        <dbReference type="EMBL" id="CAI9734181.1"/>
    </source>
</evidence>
<dbReference type="InterPro" id="IPR000477">
    <property type="entry name" value="RT_dom"/>
</dbReference>
<dbReference type="EMBL" id="OX597828">
    <property type="protein sequence ID" value="CAI9734181.1"/>
    <property type="molecule type" value="Genomic_DNA"/>
</dbReference>